<evidence type="ECO:0000313" key="1">
    <source>
        <dbReference type="EMBL" id="GIM66492.1"/>
    </source>
</evidence>
<evidence type="ECO:0000313" key="2">
    <source>
        <dbReference type="Proteomes" id="UP000681340"/>
    </source>
</evidence>
<comment type="caution">
    <text evidence="1">The sequence shown here is derived from an EMBL/GenBank/DDBJ whole genome shotgun (WGS) entry which is preliminary data.</text>
</comment>
<name>A0A919VKM0_9ACTN</name>
<reference evidence="1" key="1">
    <citation type="submission" date="2021-03" db="EMBL/GenBank/DDBJ databases">
        <title>Whole genome shotgun sequence of Actinoplanes auranticolor NBRC 12245.</title>
        <authorList>
            <person name="Komaki H."/>
            <person name="Tamura T."/>
        </authorList>
    </citation>
    <scope>NUCLEOTIDE SEQUENCE</scope>
    <source>
        <strain evidence="1">NBRC 12245</strain>
    </source>
</reference>
<gene>
    <name evidence="1" type="ORF">Aau02nite_23170</name>
</gene>
<dbReference type="EMBL" id="BOQL01000020">
    <property type="protein sequence ID" value="GIM66492.1"/>
    <property type="molecule type" value="Genomic_DNA"/>
</dbReference>
<organism evidence="1 2">
    <name type="scientific">Actinoplanes auranticolor</name>
    <dbReference type="NCBI Taxonomy" id="47988"/>
    <lineage>
        <taxon>Bacteria</taxon>
        <taxon>Bacillati</taxon>
        <taxon>Actinomycetota</taxon>
        <taxon>Actinomycetes</taxon>
        <taxon>Micromonosporales</taxon>
        <taxon>Micromonosporaceae</taxon>
        <taxon>Actinoplanes</taxon>
    </lineage>
</organism>
<dbReference type="Proteomes" id="UP000681340">
    <property type="component" value="Unassembled WGS sequence"/>
</dbReference>
<dbReference type="AlphaFoldDB" id="A0A919VKM0"/>
<proteinExistence type="predicted"/>
<protein>
    <submittedName>
        <fullName evidence="1">Uncharacterized protein</fullName>
    </submittedName>
</protein>
<sequence length="43" mass="5053">MDWLTVWRGDTEDDAARAVSVWMDRRLTAAQTEFRAAEQDPQR</sequence>
<accession>A0A919VKM0</accession>
<keyword evidence="2" id="KW-1185">Reference proteome</keyword>
<dbReference type="RefSeq" id="WP_281420971.1">
    <property type="nucleotide sequence ID" value="NZ_BAABEA010000042.1"/>
</dbReference>